<organism evidence="1 2">
    <name type="scientific">Solanum commersonii</name>
    <name type="common">Commerson's wild potato</name>
    <name type="synonym">Commerson's nightshade</name>
    <dbReference type="NCBI Taxonomy" id="4109"/>
    <lineage>
        <taxon>Eukaryota</taxon>
        <taxon>Viridiplantae</taxon>
        <taxon>Streptophyta</taxon>
        <taxon>Embryophyta</taxon>
        <taxon>Tracheophyta</taxon>
        <taxon>Spermatophyta</taxon>
        <taxon>Magnoliopsida</taxon>
        <taxon>eudicotyledons</taxon>
        <taxon>Gunneridae</taxon>
        <taxon>Pentapetalae</taxon>
        <taxon>asterids</taxon>
        <taxon>lamiids</taxon>
        <taxon>Solanales</taxon>
        <taxon>Solanaceae</taxon>
        <taxon>Solanoideae</taxon>
        <taxon>Solaneae</taxon>
        <taxon>Solanum</taxon>
    </lineage>
</organism>
<evidence type="ECO:0000313" key="2">
    <source>
        <dbReference type="Proteomes" id="UP000824120"/>
    </source>
</evidence>
<sequence>EISMDTLGQPQGPRGYDDVHGGFGFGDRNEGGVPISSSLGRMIKVFVSTARGRRRGLCETCQGSKVDSLTMASAQEIAEKLLSIGVGVSGDANNMWDKTTNCNMEEVREVMAVSRGSLSGHRGDWLWNGDDQGKVVAKKVVK</sequence>
<gene>
    <name evidence="1" type="ORF">H5410_044836</name>
</gene>
<proteinExistence type="predicted"/>
<dbReference type="EMBL" id="JACXVP010000009">
    <property type="protein sequence ID" value="KAG5584402.1"/>
    <property type="molecule type" value="Genomic_DNA"/>
</dbReference>
<dbReference type="Proteomes" id="UP000824120">
    <property type="component" value="Chromosome 9"/>
</dbReference>
<comment type="caution">
    <text evidence="1">The sequence shown here is derived from an EMBL/GenBank/DDBJ whole genome shotgun (WGS) entry which is preliminary data.</text>
</comment>
<dbReference type="OrthoDB" id="1305443at2759"/>
<feature type="non-terminal residue" evidence="1">
    <location>
        <position position="142"/>
    </location>
</feature>
<protein>
    <submittedName>
        <fullName evidence="1">Uncharacterized protein</fullName>
    </submittedName>
</protein>
<keyword evidence="2" id="KW-1185">Reference proteome</keyword>
<evidence type="ECO:0000313" key="1">
    <source>
        <dbReference type="EMBL" id="KAG5584402.1"/>
    </source>
</evidence>
<accession>A0A9J5X997</accession>
<name>A0A9J5X997_SOLCO</name>
<dbReference type="AlphaFoldDB" id="A0A9J5X997"/>
<reference evidence="1 2" key="1">
    <citation type="submission" date="2020-09" db="EMBL/GenBank/DDBJ databases">
        <title>De no assembly of potato wild relative species, Solanum commersonii.</title>
        <authorList>
            <person name="Cho K."/>
        </authorList>
    </citation>
    <scope>NUCLEOTIDE SEQUENCE [LARGE SCALE GENOMIC DNA]</scope>
    <source>
        <strain evidence="1">LZ3.2</strain>
        <tissue evidence="1">Leaf</tissue>
    </source>
</reference>